<accession>E9H2Z2</accession>
<dbReference type="PANTHER" id="PTHR14614:SF44">
    <property type="entry name" value="PROTEIN N-LYSINE METHYLTRANSFERASE METTL21D"/>
    <property type="match status" value="1"/>
</dbReference>
<organism evidence="1 2">
    <name type="scientific">Daphnia pulex</name>
    <name type="common">Water flea</name>
    <dbReference type="NCBI Taxonomy" id="6669"/>
    <lineage>
        <taxon>Eukaryota</taxon>
        <taxon>Metazoa</taxon>
        <taxon>Ecdysozoa</taxon>
        <taxon>Arthropoda</taxon>
        <taxon>Crustacea</taxon>
        <taxon>Branchiopoda</taxon>
        <taxon>Diplostraca</taxon>
        <taxon>Cladocera</taxon>
        <taxon>Anomopoda</taxon>
        <taxon>Daphniidae</taxon>
        <taxon>Daphnia</taxon>
    </lineage>
</organism>
<dbReference type="STRING" id="6669.E9H2Z2"/>
<dbReference type="OrthoDB" id="413520at2759"/>
<proteinExistence type="predicted"/>
<gene>
    <name evidence="1" type="ORF">DAPPUDRAFT_324869</name>
</gene>
<reference evidence="1 2" key="1">
    <citation type="journal article" date="2011" name="Science">
        <title>The ecoresponsive genome of Daphnia pulex.</title>
        <authorList>
            <person name="Colbourne J.K."/>
            <person name="Pfrender M.E."/>
            <person name="Gilbert D."/>
            <person name="Thomas W.K."/>
            <person name="Tucker A."/>
            <person name="Oakley T.H."/>
            <person name="Tokishita S."/>
            <person name="Aerts A."/>
            <person name="Arnold G.J."/>
            <person name="Basu M.K."/>
            <person name="Bauer D.J."/>
            <person name="Caceres C.E."/>
            <person name="Carmel L."/>
            <person name="Casola C."/>
            <person name="Choi J.H."/>
            <person name="Detter J.C."/>
            <person name="Dong Q."/>
            <person name="Dusheyko S."/>
            <person name="Eads B.D."/>
            <person name="Frohlich T."/>
            <person name="Geiler-Samerotte K.A."/>
            <person name="Gerlach D."/>
            <person name="Hatcher P."/>
            <person name="Jogdeo S."/>
            <person name="Krijgsveld J."/>
            <person name="Kriventseva E.V."/>
            <person name="Kultz D."/>
            <person name="Laforsch C."/>
            <person name="Lindquist E."/>
            <person name="Lopez J."/>
            <person name="Manak J.R."/>
            <person name="Muller J."/>
            <person name="Pangilinan J."/>
            <person name="Patwardhan R.P."/>
            <person name="Pitluck S."/>
            <person name="Pritham E.J."/>
            <person name="Rechtsteiner A."/>
            <person name="Rho M."/>
            <person name="Rogozin I.B."/>
            <person name="Sakarya O."/>
            <person name="Salamov A."/>
            <person name="Schaack S."/>
            <person name="Shapiro H."/>
            <person name="Shiga Y."/>
            <person name="Skalitzky C."/>
            <person name="Smith Z."/>
            <person name="Souvorov A."/>
            <person name="Sung W."/>
            <person name="Tang Z."/>
            <person name="Tsuchiya D."/>
            <person name="Tu H."/>
            <person name="Vos H."/>
            <person name="Wang M."/>
            <person name="Wolf Y.I."/>
            <person name="Yamagata H."/>
            <person name="Yamada T."/>
            <person name="Ye Y."/>
            <person name="Shaw J.R."/>
            <person name="Andrews J."/>
            <person name="Crease T.J."/>
            <person name="Tang H."/>
            <person name="Lucas S.M."/>
            <person name="Robertson H.M."/>
            <person name="Bork P."/>
            <person name="Koonin E.V."/>
            <person name="Zdobnov E.M."/>
            <person name="Grigoriev I.V."/>
            <person name="Lynch M."/>
            <person name="Boore J.L."/>
        </authorList>
    </citation>
    <scope>NUCLEOTIDE SEQUENCE [LARGE SCALE GENOMIC DNA]</scope>
</reference>
<dbReference type="InterPro" id="IPR019410">
    <property type="entry name" value="Methyltransf_16"/>
</dbReference>
<dbReference type="EMBL" id="GL732587">
    <property type="protein sequence ID" value="EFX73928.1"/>
    <property type="molecule type" value="Genomic_DNA"/>
</dbReference>
<name>E9H2Z2_DAPPU</name>
<evidence type="ECO:0008006" key="3">
    <source>
        <dbReference type="Google" id="ProtNLM"/>
    </source>
</evidence>
<dbReference type="SUPFAM" id="SSF53335">
    <property type="entry name" value="S-adenosyl-L-methionine-dependent methyltransferases"/>
    <property type="match status" value="1"/>
</dbReference>
<dbReference type="InParanoid" id="E9H2Z2"/>
<dbReference type="HOGENOM" id="CLU_055721_5_1_1"/>
<sequence>MFNKNFAFSVESMEKYFSREFHVSSSNEYLEILQHTVGDVGCVVWDAALVLGAYLDHMNQTEQKPMKNLKILELGSGTGFVGLVAAAMGGDCLITDLPEMIPLMKRNLSKNAASLKGAHSAKAFEWGSDISSIVPNSNEGFHIVLAADCIYYKESLDAFVKTLEDLSSHCNGVVKTEIYISYEDRESEEKKSLIYDFFEKIKKTCNIIKIPFEDYREDFRCEDIHIFKIMSL</sequence>
<keyword evidence="2" id="KW-1185">Reference proteome</keyword>
<dbReference type="AlphaFoldDB" id="E9H2Z2"/>
<dbReference type="InterPro" id="IPR029063">
    <property type="entry name" value="SAM-dependent_MTases_sf"/>
</dbReference>
<dbReference type="Pfam" id="PF10294">
    <property type="entry name" value="Methyltransf_16"/>
    <property type="match status" value="1"/>
</dbReference>
<dbReference type="Proteomes" id="UP000000305">
    <property type="component" value="Unassembled WGS sequence"/>
</dbReference>
<dbReference type="Gene3D" id="3.40.50.150">
    <property type="entry name" value="Vaccinia Virus protein VP39"/>
    <property type="match status" value="1"/>
</dbReference>
<evidence type="ECO:0000313" key="2">
    <source>
        <dbReference type="Proteomes" id="UP000000305"/>
    </source>
</evidence>
<dbReference type="GO" id="GO:0016279">
    <property type="term" value="F:protein-lysine N-methyltransferase activity"/>
    <property type="evidence" value="ECO:0000318"/>
    <property type="project" value="GO_Central"/>
</dbReference>
<dbReference type="KEGG" id="dpx:DAPPUDRAFT_324869"/>
<dbReference type="GO" id="GO:0005829">
    <property type="term" value="C:cytosol"/>
    <property type="evidence" value="ECO:0000318"/>
    <property type="project" value="GO_Central"/>
</dbReference>
<dbReference type="CDD" id="cd02440">
    <property type="entry name" value="AdoMet_MTases"/>
    <property type="match status" value="1"/>
</dbReference>
<dbReference type="OMA" id="RRADMRF"/>
<dbReference type="GO" id="GO:0032991">
    <property type="term" value="C:protein-containing complex"/>
    <property type="evidence" value="ECO:0000318"/>
    <property type="project" value="GO_Central"/>
</dbReference>
<evidence type="ECO:0000313" key="1">
    <source>
        <dbReference type="EMBL" id="EFX73928.1"/>
    </source>
</evidence>
<dbReference type="eggNOG" id="KOG2793">
    <property type="taxonomic scope" value="Eukaryota"/>
</dbReference>
<dbReference type="PANTHER" id="PTHR14614">
    <property type="entry name" value="HEPATOCELLULAR CARCINOMA-ASSOCIATED ANTIGEN"/>
    <property type="match status" value="1"/>
</dbReference>
<protein>
    <recommendedName>
        <fullName evidence="3">EOG090X0C09</fullName>
    </recommendedName>
</protein>